<feature type="region of interest" description="Disordered" evidence="1">
    <location>
        <begin position="713"/>
        <end position="916"/>
    </location>
</feature>
<feature type="compositionally biased region" description="Basic residues" evidence="1">
    <location>
        <begin position="115"/>
        <end position="136"/>
    </location>
</feature>
<feature type="compositionally biased region" description="Low complexity" evidence="1">
    <location>
        <begin position="806"/>
        <end position="824"/>
    </location>
</feature>
<feature type="compositionally biased region" description="Basic residues" evidence="1">
    <location>
        <begin position="212"/>
        <end position="234"/>
    </location>
</feature>
<feature type="compositionally biased region" description="Low complexity" evidence="1">
    <location>
        <begin position="491"/>
        <end position="515"/>
    </location>
</feature>
<feature type="compositionally biased region" description="Basic and acidic residues" evidence="1">
    <location>
        <begin position="384"/>
        <end position="393"/>
    </location>
</feature>
<protein>
    <submittedName>
        <fullName evidence="2">Uncharacterized protein</fullName>
    </submittedName>
</protein>
<dbReference type="OrthoDB" id="2149705at2759"/>
<dbReference type="Proteomes" id="UP001152049">
    <property type="component" value="Unassembled WGS sequence"/>
</dbReference>
<feature type="region of interest" description="Disordered" evidence="1">
    <location>
        <begin position="1"/>
        <end position="33"/>
    </location>
</feature>
<reference evidence="2" key="1">
    <citation type="submission" date="2022-09" db="EMBL/GenBank/DDBJ databases">
        <title>Fusarium specimens isolated from Avocado Roots.</title>
        <authorList>
            <person name="Stajich J."/>
            <person name="Roper C."/>
            <person name="Heimlech-Rivalta G."/>
        </authorList>
    </citation>
    <scope>NUCLEOTIDE SEQUENCE</scope>
    <source>
        <strain evidence="2">CF00136</strain>
    </source>
</reference>
<feature type="compositionally biased region" description="Basic residues" evidence="1">
    <location>
        <begin position="525"/>
        <end position="538"/>
    </location>
</feature>
<feature type="region of interest" description="Disordered" evidence="1">
    <location>
        <begin position="64"/>
        <end position="552"/>
    </location>
</feature>
<sequence length="916" mass="101067">MTPKTRSGGVPAPSRVYHSTPAQQQAQFPPRKKIVRTYGKQNRKKQAETPSRFMRQQTLTQIDFVSSFEGNEDPIVLSDSEQDEMHSEKDADEDGEHNKEEQGYPDDDEEPVSSGRKRRANTKKATTKNERTKRRRTLGDDTPEQPKPKKEKKSNRRRTTGDAPNSSYHTQTLTQFLGRDPAHAHFIKDSEDEDEDDGFQQWLGNTTSPSPKRVRKQKTVSPVKSRKLPKSILKKKTEEPAPQREESMVPQTPQKQTPSKRAKSVEIPSSSQLSAPPSISSTPASMMMDRYGAPGGDPSPAKGKSSPMESRSPLKELKGKPRTSTTPRRHERIIQDSYATDSWGSAGRTPLRELPVDSPNKTPKTPKDSLDQLDTSSALDEMETPTKTRRGESTELGGSQTRSLSGSPTPKMKRVSPGSGKKRVMLEIPDSEDEDDEVFGDDENAENTYVAGAETQLVMSEIASSEEENTKASSALPSQAGAKRQPLGAISSEESSGSHGRASSSSLPPLMSRTPTLPPLSPTPKPKRRPAKRVRNPIHRPVPPTQTQPLESQRVPIAILQALPPASARTDVLLPLSQDITDDVLEGYQADLILNFKIPAQVVRFWLYDGELLRFMACADPGRVTEGPAWRYHLTQVYELNNPVEGDDMREEGWIEGDIGRYVYFPPAVVGQLLWNLRHAIFKEETSEHGATQTQGTVDDEEDSAGRVDLLANSSQPLPKDHHPTPTPSMSVSQQVEAQLKSDIAHSTQFPTSDDILVPSTPEEENNTNNNSKQNTTPPTTHVPSSPTTIKPPPSRRTPFTASSYRTSRPPLSSASRRPAVRPSQATTVSQASTPEKQHSSSSIRRPTLHSSSSIGFPEGLLDEDDEDDALRLPPGYAPGSSQLLTKSQMLSDSLVQDDARVPPEIWDSDDDDERL</sequence>
<feature type="compositionally biased region" description="Polar residues" evidence="1">
    <location>
        <begin position="880"/>
        <end position="895"/>
    </location>
</feature>
<evidence type="ECO:0000313" key="3">
    <source>
        <dbReference type="Proteomes" id="UP001152049"/>
    </source>
</evidence>
<feature type="compositionally biased region" description="Basic and acidic residues" evidence="1">
    <location>
        <begin position="180"/>
        <end position="189"/>
    </location>
</feature>
<feature type="compositionally biased region" description="Polar residues" evidence="1">
    <location>
        <begin position="396"/>
        <end position="408"/>
    </location>
</feature>
<feature type="compositionally biased region" description="Polar residues" evidence="1">
    <location>
        <begin position="825"/>
        <end position="855"/>
    </location>
</feature>
<feature type="compositionally biased region" description="Low complexity" evidence="1">
    <location>
        <begin position="767"/>
        <end position="789"/>
    </location>
</feature>
<keyword evidence="3" id="KW-1185">Reference proteome</keyword>
<evidence type="ECO:0000313" key="2">
    <source>
        <dbReference type="EMBL" id="KAJ4266293.1"/>
    </source>
</evidence>
<dbReference type="EMBL" id="JAOQAZ010000005">
    <property type="protein sequence ID" value="KAJ4266293.1"/>
    <property type="molecule type" value="Genomic_DNA"/>
</dbReference>
<feature type="compositionally biased region" description="Basic residues" evidence="1">
    <location>
        <begin position="149"/>
        <end position="158"/>
    </location>
</feature>
<dbReference type="AlphaFoldDB" id="A0A9W8S7H2"/>
<gene>
    <name evidence="2" type="ORF">NW762_004277</name>
</gene>
<name>A0A9W8S7H2_9HYPO</name>
<evidence type="ECO:0000256" key="1">
    <source>
        <dbReference type="SAM" id="MobiDB-lite"/>
    </source>
</evidence>
<comment type="caution">
    <text evidence="2">The sequence shown here is derived from an EMBL/GenBank/DDBJ whole genome shotgun (WGS) entry which is preliminary data.</text>
</comment>
<organism evidence="2 3">
    <name type="scientific">Fusarium torreyae</name>
    <dbReference type="NCBI Taxonomy" id="1237075"/>
    <lineage>
        <taxon>Eukaryota</taxon>
        <taxon>Fungi</taxon>
        <taxon>Dikarya</taxon>
        <taxon>Ascomycota</taxon>
        <taxon>Pezizomycotina</taxon>
        <taxon>Sordariomycetes</taxon>
        <taxon>Hypocreomycetidae</taxon>
        <taxon>Hypocreales</taxon>
        <taxon>Nectriaceae</taxon>
        <taxon>Fusarium</taxon>
    </lineage>
</organism>
<accession>A0A9W8S7H2</accession>
<feature type="compositionally biased region" description="Polar residues" evidence="1">
    <location>
        <begin position="249"/>
        <end position="259"/>
    </location>
</feature>
<proteinExistence type="predicted"/>
<feature type="compositionally biased region" description="Polar residues" evidence="1">
    <location>
        <begin position="728"/>
        <end position="737"/>
    </location>
</feature>
<feature type="compositionally biased region" description="Low complexity" evidence="1">
    <location>
        <begin position="268"/>
        <end position="288"/>
    </location>
</feature>
<feature type="compositionally biased region" description="Polar residues" evidence="1">
    <location>
        <begin position="162"/>
        <end position="175"/>
    </location>
</feature>
<feature type="compositionally biased region" description="Acidic residues" evidence="1">
    <location>
        <begin position="429"/>
        <end position="445"/>
    </location>
</feature>
<feature type="compositionally biased region" description="Basic and acidic residues" evidence="1">
    <location>
        <begin position="235"/>
        <end position="247"/>
    </location>
</feature>
<feature type="compositionally biased region" description="Acidic residues" evidence="1">
    <location>
        <begin position="907"/>
        <end position="916"/>
    </location>
</feature>